<keyword evidence="2" id="KW-0009">Actin-binding</keyword>
<protein>
    <submittedName>
        <fullName evidence="4">Uncharacterized protein TCIL3000_11_8480</fullName>
    </submittedName>
</protein>
<dbReference type="Pfam" id="PF08726">
    <property type="entry name" value="EFhand_Ca_insen"/>
    <property type="match status" value="1"/>
</dbReference>
<dbReference type="InterPro" id="IPR011992">
    <property type="entry name" value="EF-hand-dom_pair"/>
</dbReference>
<accession>G0V173</accession>
<dbReference type="Gene3D" id="1.10.238.10">
    <property type="entry name" value="EF-hand"/>
    <property type="match status" value="1"/>
</dbReference>
<dbReference type="GO" id="GO:0016460">
    <property type="term" value="C:myosin II complex"/>
    <property type="evidence" value="ECO:0007669"/>
    <property type="project" value="TreeGrafter"/>
</dbReference>
<gene>
    <name evidence="4" type="ORF">TCIL3000_11_8480</name>
</gene>
<dbReference type="InterPro" id="IPR014837">
    <property type="entry name" value="EF-hand_Ca_insen"/>
</dbReference>
<dbReference type="GO" id="GO:0003779">
    <property type="term" value="F:actin binding"/>
    <property type="evidence" value="ECO:0007669"/>
    <property type="project" value="UniProtKB-KW"/>
</dbReference>
<dbReference type="InterPro" id="IPR039508">
    <property type="entry name" value="KASH5_EF-hand-like_dom"/>
</dbReference>
<evidence type="ECO:0000256" key="1">
    <source>
        <dbReference type="ARBA" id="ARBA00022737"/>
    </source>
</evidence>
<dbReference type="PANTHER" id="PTHR23048:SF0">
    <property type="entry name" value="CALMODULIN LIKE 3"/>
    <property type="match status" value="1"/>
</dbReference>
<feature type="domain" description="EF-hand" evidence="3">
    <location>
        <begin position="8"/>
        <end position="43"/>
    </location>
</feature>
<dbReference type="EMBL" id="HE575324">
    <property type="protein sequence ID" value="CCC95394.1"/>
    <property type="molecule type" value="Genomic_DNA"/>
</dbReference>
<dbReference type="VEuPathDB" id="TriTrypDB:TcIL3000.11.8480"/>
<sequence>MGSIFDDVTREYLKRRFDVFDHDKIGRVPLSDIVTLVRVCGGTPLESDVDALKAEADQEGRGSMSFDGFCRAMKLAYENIKTARDLREAFKGIDPDRKGYMTQHELRHILTTQGERFTTEEMNAFVEEMRSDMDMEGNFVFSDIVYRMTPDIFR</sequence>
<dbReference type="InterPro" id="IPR002048">
    <property type="entry name" value="EF_hand_dom"/>
</dbReference>
<name>G0V173_TRYCI</name>
<dbReference type="SUPFAM" id="SSF47473">
    <property type="entry name" value="EF-hand"/>
    <property type="match status" value="1"/>
</dbReference>
<evidence type="ECO:0000256" key="2">
    <source>
        <dbReference type="ARBA" id="ARBA00023203"/>
    </source>
</evidence>
<dbReference type="Pfam" id="PF14658">
    <property type="entry name" value="EF-hand_9"/>
    <property type="match status" value="1"/>
</dbReference>
<reference evidence="4" key="1">
    <citation type="journal article" date="2012" name="Proc. Natl. Acad. Sci. U.S.A.">
        <title>Antigenic diversity is generated by distinct evolutionary mechanisms in African trypanosome species.</title>
        <authorList>
            <person name="Jackson A.P."/>
            <person name="Berry A."/>
            <person name="Aslett M."/>
            <person name="Allison H.C."/>
            <person name="Burton P."/>
            <person name="Vavrova-Anderson J."/>
            <person name="Brown R."/>
            <person name="Browne H."/>
            <person name="Corton N."/>
            <person name="Hauser H."/>
            <person name="Gamble J."/>
            <person name="Gilderthorp R."/>
            <person name="Marcello L."/>
            <person name="McQuillan J."/>
            <person name="Otto T.D."/>
            <person name="Quail M.A."/>
            <person name="Sanders M.J."/>
            <person name="van Tonder A."/>
            <person name="Ginger M.L."/>
            <person name="Field M.C."/>
            <person name="Barry J.D."/>
            <person name="Hertz-Fowler C."/>
            <person name="Berriman M."/>
        </authorList>
    </citation>
    <scope>NUCLEOTIDE SEQUENCE</scope>
    <source>
        <strain evidence="4">IL3000</strain>
    </source>
</reference>
<dbReference type="GO" id="GO:0005509">
    <property type="term" value="F:calcium ion binding"/>
    <property type="evidence" value="ECO:0007669"/>
    <property type="project" value="InterPro"/>
</dbReference>
<proteinExistence type="predicted"/>
<feature type="domain" description="EF-hand" evidence="3">
    <location>
        <begin position="81"/>
        <end position="116"/>
    </location>
</feature>
<evidence type="ECO:0000313" key="4">
    <source>
        <dbReference type="EMBL" id="CCC95394.1"/>
    </source>
</evidence>
<keyword evidence="1" id="KW-0677">Repeat</keyword>
<dbReference type="InterPro" id="IPR050230">
    <property type="entry name" value="CALM/Myosin/TropC-like"/>
</dbReference>
<dbReference type="FunFam" id="1.10.238.10:FF:000400">
    <property type="entry name" value="EF hand family protein"/>
    <property type="match status" value="1"/>
</dbReference>
<dbReference type="AlphaFoldDB" id="G0V173"/>
<dbReference type="PANTHER" id="PTHR23048">
    <property type="entry name" value="MYOSIN LIGHT CHAIN 1, 3"/>
    <property type="match status" value="1"/>
</dbReference>
<dbReference type="PROSITE" id="PS50222">
    <property type="entry name" value="EF_HAND_2"/>
    <property type="match status" value="2"/>
</dbReference>
<dbReference type="SMART" id="SM00054">
    <property type="entry name" value="EFh"/>
    <property type="match status" value="3"/>
</dbReference>
<organism evidence="4">
    <name type="scientific">Trypanosoma congolense (strain IL3000)</name>
    <dbReference type="NCBI Taxonomy" id="1068625"/>
    <lineage>
        <taxon>Eukaryota</taxon>
        <taxon>Discoba</taxon>
        <taxon>Euglenozoa</taxon>
        <taxon>Kinetoplastea</taxon>
        <taxon>Metakinetoplastina</taxon>
        <taxon>Trypanosomatida</taxon>
        <taxon>Trypanosomatidae</taxon>
        <taxon>Trypanosoma</taxon>
        <taxon>Nannomonas</taxon>
    </lineage>
</organism>
<evidence type="ECO:0000259" key="3">
    <source>
        <dbReference type="PROSITE" id="PS50222"/>
    </source>
</evidence>